<keyword evidence="2" id="KW-0812">Transmembrane</keyword>
<dbReference type="CDD" id="cd00060">
    <property type="entry name" value="FHA"/>
    <property type="match status" value="1"/>
</dbReference>
<reference evidence="5" key="2">
    <citation type="journal article" date="2021" name="PeerJ">
        <title>Extensive microbial diversity within the chicken gut microbiome revealed by metagenomics and culture.</title>
        <authorList>
            <person name="Gilroy R."/>
            <person name="Ravi A."/>
            <person name="Getino M."/>
            <person name="Pursley I."/>
            <person name="Horton D.L."/>
            <person name="Alikhan N.F."/>
            <person name="Baker D."/>
            <person name="Gharbi K."/>
            <person name="Hall N."/>
            <person name="Watson M."/>
            <person name="Adriaenssens E.M."/>
            <person name="Foster-Nyarko E."/>
            <person name="Jarju S."/>
            <person name="Secka A."/>
            <person name="Antonio M."/>
            <person name="Oren A."/>
            <person name="Chaudhuri R.R."/>
            <person name="La Ragione R."/>
            <person name="Hildebrand F."/>
            <person name="Pallen M.J."/>
        </authorList>
    </citation>
    <scope>NUCLEOTIDE SEQUENCE</scope>
    <source>
        <strain evidence="5">ChiSxjej1B13-7041</strain>
    </source>
</reference>
<feature type="transmembrane region" description="Helical" evidence="2">
    <location>
        <begin position="270"/>
        <end position="293"/>
    </location>
</feature>
<dbReference type="Gene3D" id="2.60.200.20">
    <property type="match status" value="1"/>
</dbReference>
<keyword evidence="2" id="KW-1133">Transmembrane helix</keyword>
<dbReference type="InterPro" id="IPR008984">
    <property type="entry name" value="SMAD_FHA_dom_sf"/>
</dbReference>
<sequence length="425" mass="43180">MGKMTKKKWKIILSGMLCSLVFPLTVSAASMQDVAAMAAAVNGSGEMTAAHNCFLLESGGNQVLISAYNQQWELASAIQVASLTGDGEAAVTVNDSMAGVALMDFSGSMTACPEGAVASLMALSEGDTVIYGGFDLAANVSDPEDALIFMEGQLTGFTEADGYTFGVLAEDFDAVLAGGPVFSSEGKLVGVLSSRGGILPIDYIVNTVSPGSAGSGSGSGGESQGGGTGEETPGGGTGGTGGGTSGGGTGGETQGGGISADEGLSAVVPVLSVFFLVAFFGGIAAFVASLFVYQNREMKKRTNGEPEFKEMLSYLGQSGQPGGARALTGVGGYFQGRRLELSGRPVIFGRDASHCTAVYPSDTKGISGLHCQIVQSGNDVILTDCGSTYGTYLADGRRLAPNTPCRLNSGDSFYLAEPCNTFRVI</sequence>
<evidence type="ECO:0000256" key="2">
    <source>
        <dbReference type="SAM" id="Phobius"/>
    </source>
</evidence>
<evidence type="ECO:0000313" key="5">
    <source>
        <dbReference type="EMBL" id="HIR94076.1"/>
    </source>
</evidence>
<keyword evidence="3" id="KW-0732">Signal</keyword>
<gene>
    <name evidence="5" type="ORF">IAB98_11725</name>
</gene>
<dbReference type="EMBL" id="DVHU01000105">
    <property type="protein sequence ID" value="HIR94076.1"/>
    <property type="molecule type" value="Genomic_DNA"/>
</dbReference>
<dbReference type="Proteomes" id="UP000886841">
    <property type="component" value="Unassembled WGS sequence"/>
</dbReference>
<feature type="chain" id="PRO_5039700365" evidence="3">
    <location>
        <begin position="29"/>
        <end position="425"/>
    </location>
</feature>
<dbReference type="Pfam" id="PF00498">
    <property type="entry name" value="FHA"/>
    <property type="match status" value="1"/>
</dbReference>
<dbReference type="InterPro" id="IPR000253">
    <property type="entry name" value="FHA_dom"/>
</dbReference>
<accession>A0A9D1JH25</accession>
<dbReference type="SUPFAM" id="SSF49879">
    <property type="entry name" value="SMAD/FHA domain"/>
    <property type="match status" value="1"/>
</dbReference>
<evidence type="ECO:0000259" key="4">
    <source>
        <dbReference type="PROSITE" id="PS50006"/>
    </source>
</evidence>
<feature type="compositionally biased region" description="Gly residues" evidence="1">
    <location>
        <begin position="213"/>
        <end position="257"/>
    </location>
</feature>
<proteinExistence type="predicted"/>
<feature type="region of interest" description="Disordered" evidence="1">
    <location>
        <begin position="212"/>
        <end position="257"/>
    </location>
</feature>
<evidence type="ECO:0000256" key="3">
    <source>
        <dbReference type="SAM" id="SignalP"/>
    </source>
</evidence>
<reference evidence="5" key="1">
    <citation type="submission" date="2020-10" db="EMBL/GenBank/DDBJ databases">
        <authorList>
            <person name="Gilroy R."/>
        </authorList>
    </citation>
    <scope>NUCLEOTIDE SEQUENCE</scope>
    <source>
        <strain evidence="5">ChiSxjej1B13-7041</strain>
    </source>
</reference>
<dbReference type="AlphaFoldDB" id="A0A9D1JH25"/>
<evidence type="ECO:0000256" key="1">
    <source>
        <dbReference type="SAM" id="MobiDB-lite"/>
    </source>
</evidence>
<organism evidence="5 6">
    <name type="scientific">Candidatus Egerieimonas intestinavium</name>
    <dbReference type="NCBI Taxonomy" id="2840777"/>
    <lineage>
        <taxon>Bacteria</taxon>
        <taxon>Bacillati</taxon>
        <taxon>Bacillota</taxon>
        <taxon>Clostridia</taxon>
        <taxon>Lachnospirales</taxon>
        <taxon>Lachnospiraceae</taxon>
        <taxon>Lachnospiraceae incertae sedis</taxon>
        <taxon>Candidatus Egerieimonas</taxon>
    </lineage>
</organism>
<evidence type="ECO:0000313" key="6">
    <source>
        <dbReference type="Proteomes" id="UP000886841"/>
    </source>
</evidence>
<name>A0A9D1JH25_9FIRM</name>
<keyword evidence="2" id="KW-0472">Membrane</keyword>
<protein>
    <submittedName>
        <fullName evidence="5">FHA domain-containing protein</fullName>
    </submittedName>
</protein>
<dbReference type="PROSITE" id="PS50006">
    <property type="entry name" value="FHA_DOMAIN"/>
    <property type="match status" value="1"/>
</dbReference>
<feature type="domain" description="FHA" evidence="4">
    <location>
        <begin position="346"/>
        <end position="398"/>
    </location>
</feature>
<comment type="caution">
    <text evidence="5">The sequence shown here is derived from an EMBL/GenBank/DDBJ whole genome shotgun (WGS) entry which is preliminary data.</text>
</comment>
<dbReference type="SMART" id="SM00240">
    <property type="entry name" value="FHA"/>
    <property type="match status" value="1"/>
</dbReference>
<feature type="signal peptide" evidence="3">
    <location>
        <begin position="1"/>
        <end position="28"/>
    </location>
</feature>